<accession>A0ABN8RIP3</accession>
<evidence type="ECO:0000313" key="1">
    <source>
        <dbReference type="EMBL" id="CAH3178793.1"/>
    </source>
</evidence>
<feature type="non-terminal residue" evidence="1">
    <location>
        <position position="93"/>
    </location>
</feature>
<sequence length="93" mass="10578">VVDVVPTGQIKSKRLSSYLEEDENRKRKGESLLKEAKRMRLASLTPSVLDSTVRARDVYMAWHEALFPQENVLPVSADKSRAFYKSLSDMGYS</sequence>
<name>A0ABN8RIP3_9CNID</name>
<proteinExistence type="predicted"/>
<feature type="non-terminal residue" evidence="1">
    <location>
        <position position="1"/>
    </location>
</feature>
<dbReference type="EMBL" id="CALNXK010000245">
    <property type="protein sequence ID" value="CAH3178793.1"/>
    <property type="molecule type" value="Genomic_DNA"/>
</dbReference>
<protein>
    <submittedName>
        <fullName evidence="1">Uncharacterized protein</fullName>
    </submittedName>
</protein>
<organism evidence="1 2">
    <name type="scientific">Porites lobata</name>
    <dbReference type="NCBI Taxonomy" id="104759"/>
    <lineage>
        <taxon>Eukaryota</taxon>
        <taxon>Metazoa</taxon>
        <taxon>Cnidaria</taxon>
        <taxon>Anthozoa</taxon>
        <taxon>Hexacorallia</taxon>
        <taxon>Scleractinia</taxon>
        <taxon>Fungiina</taxon>
        <taxon>Poritidae</taxon>
        <taxon>Porites</taxon>
    </lineage>
</organism>
<dbReference type="Proteomes" id="UP001159405">
    <property type="component" value="Unassembled WGS sequence"/>
</dbReference>
<gene>
    <name evidence="1" type="ORF">PLOB_00021072</name>
</gene>
<keyword evidence="2" id="KW-1185">Reference proteome</keyword>
<evidence type="ECO:0000313" key="2">
    <source>
        <dbReference type="Proteomes" id="UP001159405"/>
    </source>
</evidence>
<comment type="caution">
    <text evidence="1">The sequence shown here is derived from an EMBL/GenBank/DDBJ whole genome shotgun (WGS) entry which is preliminary data.</text>
</comment>
<reference evidence="1 2" key="1">
    <citation type="submission" date="2022-05" db="EMBL/GenBank/DDBJ databases">
        <authorList>
            <consortium name="Genoscope - CEA"/>
            <person name="William W."/>
        </authorList>
    </citation>
    <scope>NUCLEOTIDE SEQUENCE [LARGE SCALE GENOMIC DNA]</scope>
</reference>